<organism evidence="10 11">
    <name type="scientific">Paenibacillus spiritus</name>
    <dbReference type="NCBI Taxonomy" id="2496557"/>
    <lineage>
        <taxon>Bacteria</taxon>
        <taxon>Bacillati</taxon>
        <taxon>Bacillota</taxon>
        <taxon>Bacilli</taxon>
        <taxon>Bacillales</taxon>
        <taxon>Paenibacillaceae</taxon>
        <taxon>Paenibacillus</taxon>
    </lineage>
</organism>
<dbReference type="AlphaFoldDB" id="A0A5J5GLT8"/>
<dbReference type="EMBL" id="VYKK01000002">
    <property type="protein sequence ID" value="KAA9008452.1"/>
    <property type="molecule type" value="Genomic_DNA"/>
</dbReference>
<evidence type="ECO:0000256" key="6">
    <source>
        <dbReference type="ARBA" id="ARBA00022989"/>
    </source>
</evidence>
<dbReference type="Proteomes" id="UP000367750">
    <property type="component" value="Unassembled WGS sequence"/>
</dbReference>
<gene>
    <name evidence="10" type="ORF">F4V43_00780</name>
</gene>
<feature type="transmembrane region" description="Helical" evidence="8">
    <location>
        <begin position="187"/>
        <end position="207"/>
    </location>
</feature>
<evidence type="ECO:0000256" key="2">
    <source>
        <dbReference type="ARBA" id="ARBA00007783"/>
    </source>
</evidence>
<feature type="domain" description="ABC transmembrane type-2" evidence="9">
    <location>
        <begin position="152"/>
        <end position="375"/>
    </location>
</feature>
<proteinExistence type="inferred from homology"/>
<dbReference type="RefSeq" id="WP_150456327.1">
    <property type="nucleotide sequence ID" value="NZ_VYKK01000002.1"/>
</dbReference>
<evidence type="ECO:0000313" key="11">
    <source>
        <dbReference type="Proteomes" id="UP000367750"/>
    </source>
</evidence>
<keyword evidence="6 8" id="KW-1133">Transmembrane helix</keyword>
<dbReference type="PROSITE" id="PS51012">
    <property type="entry name" value="ABC_TM2"/>
    <property type="match status" value="1"/>
</dbReference>
<feature type="transmembrane region" description="Helical" evidence="8">
    <location>
        <begin position="350"/>
        <end position="370"/>
    </location>
</feature>
<evidence type="ECO:0000256" key="8">
    <source>
        <dbReference type="SAM" id="Phobius"/>
    </source>
</evidence>
<protein>
    <submittedName>
        <fullName evidence="10">ABC transporter permease</fullName>
    </submittedName>
</protein>
<name>A0A5J5GLT8_9BACL</name>
<evidence type="ECO:0000313" key="10">
    <source>
        <dbReference type="EMBL" id="KAA9008452.1"/>
    </source>
</evidence>
<evidence type="ECO:0000256" key="1">
    <source>
        <dbReference type="ARBA" id="ARBA00004651"/>
    </source>
</evidence>
<dbReference type="GO" id="GO:0005886">
    <property type="term" value="C:plasma membrane"/>
    <property type="evidence" value="ECO:0007669"/>
    <property type="project" value="UniProtKB-SubCell"/>
</dbReference>
<comment type="subcellular location">
    <subcellularLocation>
        <location evidence="1">Cell membrane</location>
        <topology evidence="1">Multi-pass membrane protein</topology>
    </subcellularLocation>
</comment>
<feature type="transmembrane region" description="Helical" evidence="8">
    <location>
        <begin position="263"/>
        <end position="285"/>
    </location>
</feature>
<keyword evidence="7 8" id="KW-0472">Membrane</keyword>
<dbReference type="InterPro" id="IPR047817">
    <property type="entry name" value="ABC2_TM_bact-type"/>
</dbReference>
<dbReference type="PANTHER" id="PTHR30294">
    <property type="entry name" value="MEMBRANE COMPONENT OF ABC TRANSPORTER YHHJ-RELATED"/>
    <property type="match status" value="1"/>
</dbReference>
<evidence type="ECO:0000259" key="9">
    <source>
        <dbReference type="PROSITE" id="PS51012"/>
    </source>
</evidence>
<evidence type="ECO:0000256" key="5">
    <source>
        <dbReference type="ARBA" id="ARBA00022692"/>
    </source>
</evidence>
<feature type="transmembrane region" description="Helical" evidence="8">
    <location>
        <begin position="297"/>
        <end position="315"/>
    </location>
</feature>
<dbReference type="Pfam" id="PF12698">
    <property type="entry name" value="ABC2_membrane_3"/>
    <property type="match status" value="1"/>
</dbReference>
<comment type="caution">
    <text evidence="10">The sequence shown here is derived from an EMBL/GenBank/DDBJ whole genome shotgun (WGS) entry which is preliminary data.</text>
</comment>
<feature type="transmembrane region" description="Helical" evidence="8">
    <location>
        <begin position="228"/>
        <end position="251"/>
    </location>
</feature>
<reference evidence="10 11" key="1">
    <citation type="submission" date="2019-09" db="EMBL/GenBank/DDBJ databases">
        <title>Bacillus ochoae sp. nov., Paenibacillus whitsoniae sp. nov., Paenibacillus spiritus sp. nov. Isolated from the Mars Exploration Rover during spacecraft assembly.</title>
        <authorList>
            <person name="Seuylemezian A."/>
            <person name="Vaishampayan P."/>
        </authorList>
    </citation>
    <scope>NUCLEOTIDE SEQUENCE [LARGE SCALE GENOMIC DNA]</scope>
    <source>
        <strain evidence="10 11">MER_111</strain>
    </source>
</reference>
<comment type="similarity">
    <text evidence="2">Belongs to the ABC-2 integral membrane protein family.</text>
</comment>
<dbReference type="InterPro" id="IPR013525">
    <property type="entry name" value="ABC2_TM"/>
</dbReference>
<dbReference type="OrthoDB" id="266913at2"/>
<dbReference type="InterPro" id="IPR051449">
    <property type="entry name" value="ABC-2_transporter_component"/>
</dbReference>
<keyword evidence="4" id="KW-1003">Cell membrane</keyword>
<dbReference type="PANTHER" id="PTHR30294:SF45">
    <property type="entry name" value="LINEARMYCIN RESISTANCE PERMEASE PROTEIN LNRN"/>
    <property type="match status" value="1"/>
</dbReference>
<keyword evidence="5 8" id="KW-0812">Transmembrane</keyword>
<dbReference type="Gene3D" id="3.40.1710.10">
    <property type="entry name" value="abc type-2 transporter like domain"/>
    <property type="match status" value="1"/>
</dbReference>
<evidence type="ECO:0000256" key="3">
    <source>
        <dbReference type="ARBA" id="ARBA00022448"/>
    </source>
</evidence>
<dbReference type="GO" id="GO:0140359">
    <property type="term" value="F:ABC-type transporter activity"/>
    <property type="evidence" value="ECO:0007669"/>
    <property type="project" value="InterPro"/>
</dbReference>
<accession>A0A5J5GLT8</accession>
<sequence length="382" mass="42024">MRETLWLLRRSFLNTFRNPRKWMIYVLIPLAASLLSMSLYSSSGETVRIGVVNQDGSGRIARDTVNFLRGLQQVKVTENTSADAAKKDLAAARLDAVLVLKSGFSADVRAGEPQGIELMSVKGAEATLFVKSMLESYLASAASIGRSVQGDDAAFEAVYGDYSSQSYRLEAAKLKDKSHYKDITNQALGFIIMLMMFSAVSMSELLLKEKEERTFLRLMASPVSSRNYVLANILVSISVLLVQATATLLFLKGVLKIDSGVPFFQMLAVLMLFALSAIGLSLAIVSFSKNRNVSGALQNIIVTPTCLLAGCFFPIEVMPDTIRRIGSFVPQRWLLTTIEQLQKGHSLGSLWLNLAILLAFAAVFSLIAVYRFGRNNDTRMFV</sequence>
<evidence type="ECO:0000256" key="4">
    <source>
        <dbReference type="ARBA" id="ARBA00022475"/>
    </source>
</evidence>
<keyword evidence="3" id="KW-0813">Transport</keyword>
<evidence type="ECO:0000256" key="7">
    <source>
        <dbReference type="ARBA" id="ARBA00023136"/>
    </source>
</evidence>
<keyword evidence="11" id="KW-1185">Reference proteome</keyword>